<dbReference type="PANTHER" id="PTHR46200:SF1">
    <property type="entry name" value="GATOR COMPLEX PROTEIN WDR24"/>
    <property type="match status" value="1"/>
</dbReference>
<feature type="coiled-coil region" evidence="7">
    <location>
        <begin position="223"/>
        <end position="257"/>
    </location>
</feature>
<proteinExistence type="predicted"/>
<dbReference type="GO" id="GO:1904263">
    <property type="term" value="P:positive regulation of TORC1 signaling"/>
    <property type="evidence" value="ECO:0007669"/>
    <property type="project" value="TreeGrafter"/>
</dbReference>
<dbReference type="InterPro" id="IPR001680">
    <property type="entry name" value="WD40_rpt"/>
</dbReference>
<keyword evidence="5" id="KW-0862">Zinc</keyword>
<organism evidence="9 10">
    <name type="scientific">Furculomyces boomerangus</name>
    <dbReference type="NCBI Taxonomy" id="61424"/>
    <lineage>
        <taxon>Eukaryota</taxon>
        <taxon>Fungi</taxon>
        <taxon>Fungi incertae sedis</taxon>
        <taxon>Zoopagomycota</taxon>
        <taxon>Kickxellomycotina</taxon>
        <taxon>Harpellomycetes</taxon>
        <taxon>Harpellales</taxon>
        <taxon>Harpellaceae</taxon>
        <taxon>Furculomyces</taxon>
    </lineage>
</organism>
<keyword evidence="3" id="KW-0677">Repeat</keyword>
<dbReference type="GO" id="GO:0061700">
    <property type="term" value="C:GATOR2 complex"/>
    <property type="evidence" value="ECO:0007669"/>
    <property type="project" value="TreeGrafter"/>
</dbReference>
<dbReference type="InterPro" id="IPR019775">
    <property type="entry name" value="WD40_repeat_CS"/>
</dbReference>
<protein>
    <submittedName>
        <fullName evidence="9">Uncharacterized protein</fullName>
    </submittedName>
</protein>
<keyword evidence="2" id="KW-0479">Metal-binding</keyword>
<dbReference type="Gene3D" id="2.130.10.10">
    <property type="entry name" value="YVTN repeat-like/Quinoprotein amine dehydrogenase"/>
    <property type="match status" value="2"/>
</dbReference>
<evidence type="ECO:0000256" key="1">
    <source>
        <dbReference type="ARBA" id="ARBA00022574"/>
    </source>
</evidence>
<feature type="region of interest" description="Disordered" evidence="8">
    <location>
        <begin position="439"/>
        <end position="474"/>
    </location>
</feature>
<accession>A0A2T9YFW4</accession>
<feature type="compositionally biased region" description="Polar residues" evidence="8">
    <location>
        <begin position="29"/>
        <end position="46"/>
    </location>
</feature>
<dbReference type="PROSITE" id="PS50082">
    <property type="entry name" value="WD_REPEATS_2"/>
    <property type="match status" value="1"/>
</dbReference>
<keyword evidence="10" id="KW-1185">Reference proteome</keyword>
<feature type="region of interest" description="Disordered" evidence="8">
    <location>
        <begin position="164"/>
        <end position="184"/>
    </location>
</feature>
<dbReference type="InterPro" id="IPR036322">
    <property type="entry name" value="WD40_repeat_dom_sf"/>
</dbReference>
<dbReference type="EMBL" id="MBFT01000434">
    <property type="protein sequence ID" value="PVU91205.1"/>
    <property type="molecule type" value="Genomic_DNA"/>
</dbReference>
<name>A0A2T9YFW4_9FUNG</name>
<dbReference type="GO" id="GO:0016239">
    <property type="term" value="P:positive regulation of macroautophagy"/>
    <property type="evidence" value="ECO:0007669"/>
    <property type="project" value="TreeGrafter"/>
</dbReference>
<dbReference type="SUPFAM" id="SSF50978">
    <property type="entry name" value="WD40 repeat-like"/>
    <property type="match status" value="1"/>
</dbReference>
<evidence type="ECO:0000313" key="9">
    <source>
        <dbReference type="EMBL" id="PVU91205.1"/>
    </source>
</evidence>
<dbReference type="PROSITE" id="PS50294">
    <property type="entry name" value="WD_REPEATS_REGION"/>
    <property type="match status" value="1"/>
</dbReference>
<reference evidence="9 10" key="1">
    <citation type="journal article" date="2018" name="MBio">
        <title>Comparative Genomics Reveals the Core Gene Toolbox for the Fungus-Insect Symbiosis.</title>
        <authorList>
            <person name="Wang Y."/>
            <person name="Stata M."/>
            <person name="Wang W."/>
            <person name="Stajich J.E."/>
            <person name="White M.M."/>
            <person name="Moncalvo J.M."/>
        </authorList>
    </citation>
    <scope>NUCLEOTIDE SEQUENCE [LARGE SCALE GENOMIC DNA]</scope>
    <source>
        <strain evidence="9 10">AUS-77-4</strain>
    </source>
</reference>
<feature type="compositionally biased region" description="Polar residues" evidence="8">
    <location>
        <begin position="1469"/>
        <end position="1480"/>
    </location>
</feature>
<dbReference type="InterPro" id="IPR037590">
    <property type="entry name" value="WDR24"/>
</dbReference>
<feature type="region of interest" description="Disordered" evidence="8">
    <location>
        <begin position="1"/>
        <end position="46"/>
    </location>
</feature>
<keyword evidence="4" id="KW-0863">Zinc-finger</keyword>
<feature type="compositionally biased region" description="Polar residues" evidence="8">
    <location>
        <begin position="277"/>
        <end position="290"/>
    </location>
</feature>
<evidence type="ECO:0000256" key="7">
    <source>
        <dbReference type="SAM" id="Coils"/>
    </source>
</evidence>
<dbReference type="PROSITE" id="PS00678">
    <property type="entry name" value="WD_REPEATS_1"/>
    <property type="match status" value="1"/>
</dbReference>
<feature type="compositionally biased region" description="Basic and acidic residues" evidence="8">
    <location>
        <begin position="439"/>
        <end position="455"/>
    </location>
</feature>
<dbReference type="CDD" id="cd16693">
    <property type="entry name" value="mRING-H2-C3H3C2_WDR24"/>
    <property type="match status" value="1"/>
</dbReference>
<dbReference type="GO" id="GO:0005829">
    <property type="term" value="C:cytosol"/>
    <property type="evidence" value="ECO:0007669"/>
    <property type="project" value="TreeGrafter"/>
</dbReference>
<evidence type="ECO:0000256" key="6">
    <source>
        <dbReference type="PROSITE-ProRule" id="PRU00221"/>
    </source>
</evidence>
<evidence type="ECO:0000256" key="8">
    <source>
        <dbReference type="SAM" id="MobiDB-lite"/>
    </source>
</evidence>
<evidence type="ECO:0000313" key="10">
    <source>
        <dbReference type="Proteomes" id="UP000245699"/>
    </source>
</evidence>
<evidence type="ECO:0000256" key="3">
    <source>
        <dbReference type="ARBA" id="ARBA00022737"/>
    </source>
</evidence>
<keyword evidence="7" id="KW-0175">Coiled coil</keyword>
<dbReference type="PANTHER" id="PTHR46200">
    <property type="entry name" value="GATOR COMPLEX PROTEIN WDR24"/>
    <property type="match status" value="1"/>
</dbReference>
<feature type="compositionally biased region" description="Low complexity" evidence="8">
    <location>
        <begin position="164"/>
        <end position="178"/>
    </location>
</feature>
<feature type="compositionally biased region" description="Polar residues" evidence="8">
    <location>
        <begin position="456"/>
        <end position="467"/>
    </location>
</feature>
<dbReference type="STRING" id="61424.A0A2T9YFW4"/>
<dbReference type="InterPro" id="IPR015943">
    <property type="entry name" value="WD40/YVTN_repeat-like_dom_sf"/>
</dbReference>
<dbReference type="GO" id="GO:0008270">
    <property type="term" value="F:zinc ion binding"/>
    <property type="evidence" value="ECO:0007669"/>
    <property type="project" value="UniProtKB-KW"/>
</dbReference>
<dbReference type="GO" id="GO:0005774">
    <property type="term" value="C:vacuolar membrane"/>
    <property type="evidence" value="ECO:0007669"/>
    <property type="project" value="TreeGrafter"/>
</dbReference>
<comment type="caution">
    <text evidence="9">The sequence shown here is derived from an EMBL/GenBank/DDBJ whole genome shotgun (WGS) entry which is preliminary data.</text>
</comment>
<gene>
    <name evidence="9" type="ORF">BB559_004245</name>
</gene>
<feature type="region of interest" description="Disordered" evidence="8">
    <location>
        <begin position="1462"/>
        <end position="1485"/>
    </location>
</feature>
<dbReference type="SMART" id="SM00320">
    <property type="entry name" value="WD40"/>
    <property type="match status" value="6"/>
</dbReference>
<dbReference type="Pfam" id="PF00400">
    <property type="entry name" value="WD40"/>
    <property type="match status" value="2"/>
</dbReference>
<evidence type="ECO:0000256" key="2">
    <source>
        <dbReference type="ARBA" id="ARBA00022723"/>
    </source>
</evidence>
<feature type="region of interest" description="Disordered" evidence="8">
    <location>
        <begin position="269"/>
        <end position="290"/>
    </location>
</feature>
<dbReference type="Proteomes" id="UP000245699">
    <property type="component" value="Unassembled WGS sequence"/>
</dbReference>
<keyword evidence="1 6" id="KW-0853">WD repeat</keyword>
<sequence>MDAPNHSYPNRIRRKTDQNSKNIFKKSPFSKQTNQKSLFENVPNTDNTNTKAFQELIESYDNTSLLKDESSNKIRPQIEQDIQDVQNPAHSKTNSMQMYIDDLEEFVQNVKNNELQNRKMSQNELSTPIKGVIFKDHGVSNLSKSRLPKSNSDLTGVAYKWKNKNNTTNSTNNQSKITNDIENNSSSDYPLDQHESVSYEGVISNPNQNSKYSSGEGNALTRLELLKNKNTQRISENNNLKNRINQENNEHFDAKDIMNTNSVVNRTSDLENHKESNSSINHSRQNSIKRNTSIEKGNLNVNIPDISFHGEGLLKKPHSAFESHEYGKDLVFGNQNKNQESSGKITLGLNILGQKSILSTFKKDAVPILRKSSESARLHPSSEIENSNISRKNSGSFYAGVNSDTNKGMTGESAWLSWLPINRGNTYNIGDKNDTKKYSEELKGSRRLSNHHDRMSTPTRKNSTSGGFDSLHRNNSEYKKNPFFGDKKLKILTRDTNIQRTISWKGLENGNEDELVIKSAGLMQNSANDDKPKPQITVYPNGNENAYGSSIYDNHFTSALYSDHGGGIAQDDIYIDDSHAPSEYNGSEWALASEGGGYTSVDQNYTNSWNSKGNINEQKTGEKALEIKSWGKWTGLACSPEGKKSAVLAGQEGLVIMEIGSSNIVKSLNLVGDLRGTLNSDFRDVLWPSSSSIITGSSNGTIFLWDPHMGSSSKIKHTINASNRAVSRLAIQPQTPSIFYAAFQDGYVMGYDDRIYGKTSTKQNVTGFKIGQYVANDISFNPANSNHVAIAIANGRVGFWDLRQTKSAYHMILAHATGRTQCVDWHENGKLVASGGSDGIIKIWDISTTEEEKLISVNNSNAKLSISGPKNPFISFSSYSHVKRLSWRPEYPSQIASCSLVSDNLVNVWDTQKLARSTMFHDIHTEIATSLLWFDSDTLWSCGNDGRFVVCDVKKNMHNTGKYLTSGSASVGLYDEVAMAYKSSNDPKPYIIGDTSDQATDMESLKLMAEGKKSIYIDNSKLNRELFYPLLTKSYVQEVTLDSDLGTNCKEITYCAENYSMDSNAIPSAFEHNSKVSLKLERSDLVKTWSYLAFIFRGAGLENLNNKVLHDTLVNGKSYKNTFQIPKDLRKNLINARYSIKEILSEDENTDCELYEALKIQEDKGQKMQKRFNKQEKYISENIFEKNVNHSNIVRKAHVASKVITSKHDSNYGRYFKTKPKNINKKRVLKSIHKNKKSSLLEDIDANWAYSIKDNAKAMSRVYSLEGKLVPTKKMYRFSSLPIASEINSEQHHDPNNTNLPEVSVFEKDCENLFKNTIIGEKHYDQLLPATTSKMTRTKKNKEKSIQLGEIIKNSLRRIKQSVLSDNPDSIPTRHKSYQNFVSKNHHKNIHSYSLERNGGGKVLENKYKETLKTKKHTKNVSKNQKIKMKIGIFPKNSKYLNTKIENKNNLHSSVDIKDENIKHESSSDDLTNKSNTNSKKSFDEELSNEFKDTLKKHIISKNTSHDLNGNMDGVGEYELEIAVKICEFYAEKGCGHGGHSNHIEEWFTNNKTCPSGCGHKCTT</sequence>
<evidence type="ECO:0000256" key="4">
    <source>
        <dbReference type="ARBA" id="ARBA00022771"/>
    </source>
</evidence>
<evidence type="ECO:0000256" key="5">
    <source>
        <dbReference type="ARBA" id="ARBA00022833"/>
    </source>
</evidence>
<dbReference type="OrthoDB" id="60955at2759"/>
<feature type="repeat" description="WD" evidence="6">
    <location>
        <begin position="813"/>
        <end position="854"/>
    </location>
</feature>